<dbReference type="GO" id="GO:0016746">
    <property type="term" value="F:acyltransferase activity"/>
    <property type="evidence" value="ECO:0007669"/>
    <property type="project" value="UniProtKB-KW"/>
</dbReference>
<feature type="domain" description="Acyltransferase 3" evidence="2">
    <location>
        <begin position="18"/>
        <end position="332"/>
    </location>
</feature>
<feature type="transmembrane region" description="Helical" evidence="1">
    <location>
        <begin position="91"/>
        <end position="109"/>
    </location>
</feature>
<dbReference type="InterPro" id="IPR050879">
    <property type="entry name" value="Acyltransferase_3"/>
</dbReference>
<feature type="transmembrane region" description="Helical" evidence="1">
    <location>
        <begin position="21"/>
        <end position="44"/>
    </location>
</feature>
<organism evidence="3 4">
    <name type="scientific">Cupriavidus campinensis</name>
    <dbReference type="NCBI Taxonomy" id="151783"/>
    <lineage>
        <taxon>Bacteria</taxon>
        <taxon>Pseudomonadati</taxon>
        <taxon>Pseudomonadota</taxon>
        <taxon>Betaproteobacteria</taxon>
        <taxon>Burkholderiales</taxon>
        <taxon>Burkholderiaceae</taxon>
        <taxon>Cupriavidus</taxon>
    </lineage>
</organism>
<protein>
    <submittedName>
        <fullName evidence="3">Acyltransferase</fullName>
    </submittedName>
</protein>
<feature type="transmembrane region" description="Helical" evidence="1">
    <location>
        <begin position="317"/>
        <end position="337"/>
    </location>
</feature>
<keyword evidence="1" id="KW-1133">Transmembrane helix</keyword>
<name>A0ABY3EGH9_9BURK</name>
<feature type="transmembrane region" description="Helical" evidence="1">
    <location>
        <begin position="222"/>
        <end position="241"/>
    </location>
</feature>
<evidence type="ECO:0000313" key="3">
    <source>
        <dbReference type="EMBL" id="TSP10041.1"/>
    </source>
</evidence>
<dbReference type="Pfam" id="PF01757">
    <property type="entry name" value="Acyl_transf_3"/>
    <property type="match status" value="1"/>
</dbReference>
<evidence type="ECO:0000256" key="1">
    <source>
        <dbReference type="SAM" id="Phobius"/>
    </source>
</evidence>
<keyword evidence="3" id="KW-0012">Acyltransferase</keyword>
<evidence type="ECO:0000313" key="4">
    <source>
        <dbReference type="Proteomes" id="UP000318943"/>
    </source>
</evidence>
<dbReference type="EMBL" id="VCIZ01000018">
    <property type="protein sequence ID" value="TSP10041.1"/>
    <property type="molecule type" value="Genomic_DNA"/>
</dbReference>
<feature type="transmembrane region" description="Helical" evidence="1">
    <location>
        <begin position="197"/>
        <end position="215"/>
    </location>
</feature>
<proteinExistence type="predicted"/>
<evidence type="ECO:0000259" key="2">
    <source>
        <dbReference type="Pfam" id="PF01757"/>
    </source>
</evidence>
<dbReference type="Proteomes" id="UP000318943">
    <property type="component" value="Unassembled WGS sequence"/>
</dbReference>
<gene>
    <name evidence="3" type="ORF">FGG12_23995</name>
</gene>
<sequence>MRPQTAGQVPMNYHKLDNIQALRGIAALIVLLAHLGGLGGLYPFLPKFPAGWGVFGVDVFFVISGFIMFYVTRSTWGQGARFMLSRAARIYPLWWVCLLLEAPWMLGYLSGKTDEYFAYAAKSFFLFPALSPSFKLYPPLVPGWTLIYEVFFYFVFAATMLTPRRFVSLKILAVFLCALAVGSVLPEKSALKLFFSNPIYLEFLFGIASAELFLAGRLSKRIAVGAALTGVLSVLIISLGPKLTPVQFESFRFVWFGIPATCVVLVALWLEVEGFQAGRWLTRLGDASYSIYLTHELPLASIPAALAAYGLTGNGTLAIVMIGCSAVACGLATHYVVERPIHRWTTFLLNWWRPVRHAPPPVQ</sequence>
<feature type="transmembrane region" description="Helical" evidence="1">
    <location>
        <begin position="291"/>
        <end position="311"/>
    </location>
</feature>
<accession>A0ABY3EGH9</accession>
<keyword evidence="3" id="KW-0808">Transferase</keyword>
<dbReference type="PANTHER" id="PTHR23028">
    <property type="entry name" value="ACETYLTRANSFERASE"/>
    <property type="match status" value="1"/>
</dbReference>
<feature type="transmembrane region" description="Helical" evidence="1">
    <location>
        <begin position="50"/>
        <end position="71"/>
    </location>
</feature>
<dbReference type="InterPro" id="IPR002656">
    <property type="entry name" value="Acyl_transf_3_dom"/>
</dbReference>
<feature type="transmembrane region" description="Helical" evidence="1">
    <location>
        <begin position="253"/>
        <end position="270"/>
    </location>
</feature>
<dbReference type="PANTHER" id="PTHR23028:SF131">
    <property type="entry name" value="BLR2367 PROTEIN"/>
    <property type="match status" value="1"/>
</dbReference>
<comment type="caution">
    <text evidence="3">The sequence shown here is derived from an EMBL/GenBank/DDBJ whole genome shotgun (WGS) entry which is preliminary data.</text>
</comment>
<reference evidence="3 4" key="1">
    <citation type="submission" date="2019-05" db="EMBL/GenBank/DDBJ databases">
        <title>Whole genome sequence analysis of Cupriavidus campinensis S14E4C strain.</title>
        <authorList>
            <person name="Abbaszade G."/>
            <person name="Szabo A."/>
            <person name="Toumi M."/>
            <person name="Toth E."/>
        </authorList>
    </citation>
    <scope>NUCLEOTIDE SEQUENCE [LARGE SCALE GENOMIC DNA]</scope>
    <source>
        <strain evidence="3 4">S14E4C</strain>
    </source>
</reference>
<keyword evidence="1" id="KW-0472">Membrane</keyword>
<feature type="transmembrane region" description="Helical" evidence="1">
    <location>
        <begin position="136"/>
        <end position="155"/>
    </location>
</feature>
<keyword evidence="1" id="KW-0812">Transmembrane</keyword>
<keyword evidence="4" id="KW-1185">Reference proteome</keyword>
<feature type="transmembrane region" description="Helical" evidence="1">
    <location>
        <begin position="167"/>
        <end position="185"/>
    </location>
</feature>